<evidence type="ECO:0000313" key="2">
    <source>
        <dbReference type="EMBL" id="TDQ45450.1"/>
    </source>
</evidence>
<dbReference type="InterPro" id="IPR046157">
    <property type="entry name" value="DUF6159"/>
</dbReference>
<evidence type="ECO:0000256" key="1">
    <source>
        <dbReference type="SAM" id="Phobius"/>
    </source>
</evidence>
<feature type="transmembrane region" description="Helical" evidence="1">
    <location>
        <begin position="25"/>
        <end position="45"/>
    </location>
</feature>
<organism evidence="2 3">
    <name type="scientific">Permianibacter aggregans</name>
    <dbReference type="NCBI Taxonomy" id="1510150"/>
    <lineage>
        <taxon>Bacteria</taxon>
        <taxon>Pseudomonadati</taxon>
        <taxon>Pseudomonadota</taxon>
        <taxon>Gammaproteobacteria</taxon>
        <taxon>Pseudomonadales</taxon>
        <taxon>Pseudomonadaceae</taxon>
        <taxon>Permianibacter</taxon>
    </lineage>
</organism>
<feature type="transmembrane region" description="Helical" evidence="1">
    <location>
        <begin position="225"/>
        <end position="248"/>
    </location>
</feature>
<keyword evidence="3" id="KW-1185">Reference proteome</keyword>
<dbReference type="EMBL" id="SNYM01000020">
    <property type="protein sequence ID" value="TDQ45450.1"/>
    <property type="molecule type" value="Genomic_DNA"/>
</dbReference>
<dbReference type="AlphaFoldDB" id="A0A4R6UF60"/>
<accession>A0A4R6UF60</accession>
<keyword evidence="1" id="KW-0812">Transmembrane</keyword>
<dbReference type="Pfam" id="PF19656">
    <property type="entry name" value="DUF6159"/>
    <property type="match status" value="1"/>
</dbReference>
<reference evidence="2 3" key="1">
    <citation type="submission" date="2019-03" db="EMBL/GenBank/DDBJ databases">
        <title>Genomic Encyclopedia of Type Strains, Phase IV (KMG-IV): sequencing the most valuable type-strain genomes for metagenomic binning, comparative biology and taxonomic classification.</title>
        <authorList>
            <person name="Goeker M."/>
        </authorList>
    </citation>
    <scope>NUCLEOTIDE SEQUENCE [LARGE SCALE GENOMIC DNA]</scope>
    <source>
        <strain evidence="2 3">DSM 103792</strain>
    </source>
</reference>
<dbReference type="Proteomes" id="UP000295375">
    <property type="component" value="Unassembled WGS sequence"/>
</dbReference>
<sequence length="282" mass="29944">MFSRFSRSWALVKASATVLKQDKELLWFPLFSSIATILVAASFIVPVAVSGGFERLDAEGGTEPWIWAWVFAFYLSQYFVIFFFNSALVGAALIRLNGGDPTVSDGLRIASGKIGVIFGYAMIAATVGLILRMLEERLGWIGQWIVAAIGVAFTVATFLTVPILVSKDIGPIDAVKESASMLKKTWGENLIGNGGIGLAFFVIYLGLVAVAGGLLFLAVQSGSGALMAIVAGFVVVGFVIAALIQAALQGVYSAALYRYATEGQVGGEFSNDVMQDAFKLKA</sequence>
<keyword evidence="1" id="KW-0472">Membrane</keyword>
<feature type="transmembrane region" description="Helical" evidence="1">
    <location>
        <begin position="65"/>
        <end position="94"/>
    </location>
</feature>
<protein>
    <recommendedName>
        <fullName evidence="4">Glycerophosphoryl diester phosphodiesterase family protein</fullName>
    </recommendedName>
</protein>
<comment type="caution">
    <text evidence="2">The sequence shown here is derived from an EMBL/GenBank/DDBJ whole genome shotgun (WGS) entry which is preliminary data.</text>
</comment>
<keyword evidence="1" id="KW-1133">Transmembrane helix</keyword>
<feature type="transmembrane region" description="Helical" evidence="1">
    <location>
        <begin position="114"/>
        <end position="134"/>
    </location>
</feature>
<evidence type="ECO:0000313" key="3">
    <source>
        <dbReference type="Proteomes" id="UP000295375"/>
    </source>
</evidence>
<dbReference type="OrthoDB" id="5637493at2"/>
<name>A0A4R6UF60_9GAMM</name>
<feature type="transmembrane region" description="Helical" evidence="1">
    <location>
        <begin position="140"/>
        <end position="165"/>
    </location>
</feature>
<dbReference type="RefSeq" id="WP_133592737.1">
    <property type="nucleotide sequence ID" value="NZ_CP037953.1"/>
</dbReference>
<gene>
    <name evidence="2" type="ORF">EV696_12027</name>
</gene>
<evidence type="ECO:0008006" key="4">
    <source>
        <dbReference type="Google" id="ProtNLM"/>
    </source>
</evidence>
<feature type="transmembrane region" description="Helical" evidence="1">
    <location>
        <begin position="190"/>
        <end position="219"/>
    </location>
</feature>
<proteinExistence type="predicted"/>